<name>H3GXR9_PHYRM</name>
<dbReference type="Gene3D" id="3.40.50.1820">
    <property type="entry name" value="alpha/beta hydrolase"/>
    <property type="match status" value="1"/>
</dbReference>
<dbReference type="Proteomes" id="UP000005238">
    <property type="component" value="Unassembled WGS sequence"/>
</dbReference>
<evidence type="ECO:0000313" key="3">
    <source>
        <dbReference type="Proteomes" id="UP000005238"/>
    </source>
</evidence>
<dbReference type="FunFam" id="3.40.50.1820:FF:000215">
    <property type="entry name" value="Lysosomal thioesterase PPT2-B"/>
    <property type="match status" value="1"/>
</dbReference>
<dbReference type="AlphaFoldDB" id="H3GXR9"/>
<dbReference type="InParanoid" id="H3GXR9"/>
<dbReference type="PANTHER" id="PTHR11247">
    <property type="entry name" value="PALMITOYL-PROTEIN THIOESTERASE/DOLICHYLDIPHOSPHATASE 1"/>
    <property type="match status" value="1"/>
</dbReference>
<dbReference type="InterPro" id="IPR029058">
    <property type="entry name" value="AB_hydrolase_fold"/>
</dbReference>
<keyword evidence="1" id="KW-0378">Hydrolase</keyword>
<dbReference type="STRING" id="164328.H3GXR9"/>
<proteinExistence type="predicted"/>
<dbReference type="EnsemblProtists" id="Phyra82422">
    <property type="protein sequence ID" value="Phyra82422"/>
    <property type="gene ID" value="Phyra82422"/>
</dbReference>
<dbReference type="GO" id="GO:0016787">
    <property type="term" value="F:hydrolase activity"/>
    <property type="evidence" value="ECO:0007669"/>
    <property type="project" value="UniProtKB-KW"/>
</dbReference>
<dbReference type="VEuPathDB" id="FungiDB:KRP22_12800"/>
<dbReference type="SUPFAM" id="SSF53474">
    <property type="entry name" value="alpha/beta-Hydrolases"/>
    <property type="match status" value="1"/>
</dbReference>
<reference evidence="2" key="2">
    <citation type="submission" date="2015-06" db="UniProtKB">
        <authorList>
            <consortium name="EnsemblProtists"/>
        </authorList>
    </citation>
    <scope>IDENTIFICATION</scope>
    <source>
        <strain evidence="2">Pr102</strain>
    </source>
</reference>
<dbReference type="OMA" id="HEYREDT"/>
<dbReference type="PANTHER" id="PTHR11247:SF8">
    <property type="entry name" value="PALMITOYL-PROTEIN THIOESTERASE 1"/>
    <property type="match status" value="1"/>
</dbReference>
<evidence type="ECO:0000313" key="2">
    <source>
        <dbReference type="EnsemblProtists" id="Phyra82422"/>
    </source>
</evidence>
<protein>
    <recommendedName>
        <fullName evidence="4">AB hydrolase-1 domain-containing protein</fullName>
    </recommendedName>
</protein>
<organism evidence="2 3">
    <name type="scientific">Phytophthora ramorum</name>
    <name type="common">Sudden oak death agent</name>
    <dbReference type="NCBI Taxonomy" id="164328"/>
    <lineage>
        <taxon>Eukaryota</taxon>
        <taxon>Sar</taxon>
        <taxon>Stramenopiles</taxon>
        <taxon>Oomycota</taxon>
        <taxon>Peronosporomycetes</taxon>
        <taxon>Peronosporales</taxon>
        <taxon>Peronosporaceae</taxon>
        <taxon>Phytophthora</taxon>
    </lineage>
</organism>
<accession>H3GXR9</accession>
<evidence type="ECO:0000256" key="1">
    <source>
        <dbReference type="ARBA" id="ARBA00022801"/>
    </source>
</evidence>
<dbReference type="Pfam" id="PF02089">
    <property type="entry name" value="Palm_thioest"/>
    <property type="match status" value="1"/>
</dbReference>
<dbReference type="EMBL" id="DS566069">
    <property type="status" value="NOT_ANNOTATED_CDS"/>
    <property type="molecule type" value="Genomic_DNA"/>
</dbReference>
<keyword evidence="3" id="KW-1185">Reference proteome</keyword>
<dbReference type="VEuPathDB" id="FungiDB:KRP23_6708"/>
<evidence type="ECO:0008006" key="4">
    <source>
        <dbReference type="Google" id="ProtNLM"/>
    </source>
</evidence>
<reference evidence="3" key="1">
    <citation type="journal article" date="2006" name="Science">
        <title>Phytophthora genome sequences uncover evolutionary origins and mechanisms of pathogenesis.</title>
        <authorList>
            <person name="Tyler B.M."/>
            <person name="Tripathy S."/>
            <person name="Zhang X."/>
            <person name="Dehal P."/>
            <person name="Jiang R.H."/>
            <person name="Aerts A."/>
            <person name="Arredondo F.D."/>
            <person name="Baxter L."/>
            <person name="Bensasson D."/>
            <person name="Beynon J.L."/>
            <person name="Chapman J."/>
            <person name="Damasceno C.M."/>
            <person name="Dorrance A.E."/>
            <person name="Dou D."/>
            <person name="Dickerman A.W."/>
            <person name="Dubchak I.L."/>
            <person name="Garbelotto M."/>
            <person name="Gijzen M."/>
            <person name="Gordon S.G."/>
            <person name="Govers F."/>
            <person name="Grunwald N.J."/>
            <person name="Huang W."/>
            <person name="Ivors K.L."/>
            <person name="Jones R.W."/>
            <person name="Kamoun S."/>
            <person name="Krampis K."/>
            <person name="Lamour K.H."/>
            <person name="Lee M.K."/>
            <person name="McDonald W.H."/>
            <person name="Medina M."/>
            <person name="Meijer H.J."/>
            <person name="Nordberg E.K."/>
            <person name="Maclean D.J."/>
            <person name="Ospina-Giraldo M.D."/>
            <person name="Morris P.F."/>
            <person name="Phuntumart V."/>
            <person name="Putnam N.H."/>
            <person name="Rash S."/>
            <person name="Rose J.K."/>
            <person name="Sakihama Y."/>
            <person name="Salamov A.A."/>
            <person name="Savidor A."/>
            <person name="Scheuring C.F."/>
            <person name="Smith B.M."/>
            <person name="Sobral B.W."/>
            <person name="Terry A."/>
            <person name="Torto-Alalibo T.A."/>
            <person name="Win J."/>
            <person name="Xu Z."/>
            <person name="Zhang H."/>
            <person name="Grigoriev I.V."/>
            <person name="Rokhsar D.S."/>
            <person name="Boore J.L."/>
        </authorList>
    </citation>
    <scope>NUCLEOTIDE SEQUENCE [LARGE SCALE GENOMIC DNA]</scope>
    <source>
        <strain evidence="3">Pr102</strain>
    </source>
</reference>
<dbReference type="eggNOG" id="KOG2541">
    <property type="taxonomic scope" value="Eukaryota"/>
</dbReference>
<dbReference type="HOGENOM" id="CLU_050158_0_1_1"/>
<sequence>MVRTLSVLVSSAIAQAGITSTSSKLPVIFFHGVTTTWQFGHNFAANLTAEGREVVSLSFWDAQCSIESLLIQIPEAVKAVRNTVANNSVFDDGYMIIGHSQRGIITRATIEEMDDHKAKRFISLDGLQNGQFIGHNAVDIAIEKGAPSLTNIVPERVFNYTKYVPKDYYGKMQKDFTIFSIENPDTQYEYAQFNVQRWPQFGSWSITNKLLPVYNNVNPCPPGNDQCISDQQRRRANFLKLEEAHFFASPVDDAIMPWESCLFGRYSEVDTLDEIETSFMNLIIVNITDTHEYREDTFGMRTLDERGGLHLHIAPIVTHSCWCVDEKYCKWAPVYDEYIYPALN</sequence>